<proteinExistence type="predicted"/>
<reference evidence="2 3" key="1">
    <citation type="journal article" date="2023" name="Int. J. Syst. Evol. Microbiol.">
        <title>Methylocystis iwaonis sp. nov., a type II methane-oxidizing bacterium from surface soil of a rice paddy field in Japan, and emended description of the genus Methylocystis (ex Whittenbury et al. 1970) Bowman et al. 1993.</title>
        <authorList>
            <person name="Kaise H."/>
            <person name="Sawadogo J.B."/>
            <person name="Alam M.S."/>
            <person name="Ueno C."/>
            <person name="Dianou D."/>
            <person name="Shinjo R."/>
            <person name="Asakawa S."/>
        </authorList>
    </citation>
    <scope>NUCLEOTIDE SEQUENCE [LARGE SCALE GENOMIC DNA]</scope>
    <source>
        <strain evidence="2 3">SS37A-Re</strain>
    </source>
</reference>
<evidence type="ECO:0000313" key="3">
    <source>
        <dbReference type="Proteomes" id="UP001317629"/>
    </source>
</evidence>
<organism evidence="2 3">
    <name type="scientific">Methylocystis iwaonis</name>
    <dbReference type="NCBI Taxonomy" id="2885079"/>
    <lineage>
        <taxon>Bacteria</taxon>
        <taxon>Pseudomonadati</taxon>
        <taxon>Pseudomonadota</taxon>
        <taxon>Alphaproteobacteria</taxon>
        <taxon>Hyphomicrobiales</taxon>
        <taxon>Methylocystaceae</taxon>
        <taxon>Methylocystis</taxon>
    </lineage>
</organism>
<feature type="domain" description="RES" evidence="1">
    <location>
        <begin position="72"/>
        <end position="209"/>
    </location>
</feature>
<dbReference type="EMBL" id="AP027142">
    <property type="protein sequence ID" value="BDV34691.1"/>
    <property type="molecule type" value="Genomic_DNA"/>
</dbReference>
<evidence type="ECO:0000313" key="2">
    <source>
        <dbReference type="EMBL" id="BDV34691.1"/>
    </source>
</evidence>
<sequence>MSFPIWTPAELSSEFKSYAHECWRLVEAQYLIATLPLVDSLDEQRVLEDLIDKTKPIIPPEFRNLHYLLATPFRYPPPKRGSRFRREGQTQGVFYAAEEVETAVAEIAFYKLLFFSESPQTPLPQKALEHSAFSVRICSGRSLDLSARPFSSAEKLWTDPVHYEPCQNFADFAREARADLLRFLSVRDPMTRANVAVFNPEAFASPPLGSQTWHVHVFRKSVVALREFPHAHLEFPLLQFTGDPRIASLIAAWGSHPPTC</sequence>
<dbReference type="Pfam" id="PF08808">
    <property type="entry name" value="RES"/>
    <property type="match status" value="1"/>
</dbReference>
<evidence type="ECO:0000259" key="1">
    <source>
        <dbReference type="SMART" id="SM00953"/>
    </source>
</evidence>
<dbReference type="SMART" id="SM00953">
    <property type="entry name" value="RES"/>
    <property type="match status" value="1"/>
</dbReference>
<keyword evidence="3" id="KW-1185">Reference proteome</keyword>
<accession>A0ABN6VHQ9</accession>
<protein>
    <recommendedName>
        <fullName evidence="1">RES domain-containing protein</fullName>
    </recommendedName>
</protein>
<gene>
    <name evidence="2" type="ORF">SS37A_22200</name>
</gene>
<name>A0ABN6VHQ9_9HYPH</name>
<dbReference type="Proteomes" id="UP001317629">
    <property type="component" value="Chromosome"/>
</dbReference>
<dbReference type="InterPro" id="IPR014914">
    <property type="entry name" value="RES_dom"/>
</dbReference>